<gene>
    <name evidence="2" type="ORF">OHK93_000808</name>
</gene>
<accession>A0AA43QR51</accession>
<keyword evidence="1" id="KW-1133">Transmembrane helix</keyword>
<evidence type="ECO:0000313" key="3">
    <source>
        <dbReference type="Proteomes" id="UP001161017"/>
    </source>
</evidence>
<keyword evidence="1" id="KW-0812">Transmembrane</keyword>
<dbReference type="Proteomes" id="UP001161017">
    <property type="component" value="Unassembled WGS sequence"/>
</dbReference>
<dbReference type="AlphaFoldDB" id="A0AA43QR51"/>
<dbReference type="EMBL" id="JAPUFD010000010">
    <property type="protein sequence ID" value="MDI1489611.1"/>
    <property type="molecule type" value="Genomic_DNA"/>
</dbReference>
<evidence type="ECO:0000256" key="1">
    <source>
        <dbReference type="SAM" id="Phobius"/>
    </source>
</evidence>
<keyword evidence="3" id="KW-1185">Reference proteome</keyword>
<sequence length="311" mass="34314">MVKAQAMAGDALHHSAQVAMNELLQTRQDFLRASQDFQEQLSRDIATSISKTRALFEGLVSPITASLGSALTSLRTMTDTIQSETATMTQAFQSSNRAAEDTDRRITKVFNKLDVRSSELATLQDIQSETSRSFTSELQASLRGIQEGDLGSLTQVLGQMGLQLERSNQLVNSIHQHQYHVDAQMDTLQKSFTDMESRAATFGAAQVVQAEMQSKLQDQMETGVQIAQQLRSVITETSAKIESVTALAQTFGAVFDWAVIALLGILGTLTVTLLTAIWRLSRTWFVCVLATMTSFTALHLLWYSTYVAGWF</sequence>
<organism evidence="2 3">
    <name type="scientific">Ramalina farinacea</name>
    <dbReference type="NCBI Taxonomy" id="258253"/>
    <lineage>
        <taxon>Eukaryota</taxon>
        <taxon>Fungi</taxon>
        <taxon>Dikarya</taxon>
        <taxon>Ascomycota</taxon>
        <taxon>Pezizomycotina</taxon>
        <taxon>Lecanoromycetes</taxon>
        <taxon>OSLEUM clade</taxon>
        <taxon>Lecanoromycetidae</taxon>
        <taxon>Lecanorales</taxon>
        <taxon>Lecanorineae</taxon>
        <taxon>Ramalinaceae</taxon>
        <taxon>Ramalina</taxon>
    </lineage>
</organism>
<feature type="transmembrane region" description="Helical" evidence="1">
    <location>
        <begin position="257"/>
        <end position="277"/>
    </location>
</feature>
<comment type="caution">
    <text evidence="2">The sequence shown here is derived from an EMBL/GenBank/DDBJ whole genome shotgun (WGS) entry which is preliminary data.</text>
</comment>
<evidence type="ECO:0000313" key="2">
    <source>
        <dbReference type="EMBL" id="MDI1489611.1"/>
    </source>
</evidence>
<name>A0AA43QR51_9LECA</name>
<reference evidence="2" key="1">
    <citation type="journal article" date="2023" name="Genome Biol. Evol.">
        <title>First Whole Genome Sequence and Flow Cytometry Genome Size Data for the Lichen-Forming Fungus Ramalina farinacea (Ascomycota).</title>
        <authorList>
            <person name="Llewellyn T."/>
            <person name="Mian S."/>
            <person name="Hill R."/>
            <person name="Leitch I.J."/>
            <person name="Gaya E."/>
        </authorList>
    </citation>
    <scope>NUCLEOTIDE SEQUENCE</scope>
    <source>
        <strain evidence="2">LIQ254RAFAR</strain>
    </source>
</reference>
<protein>
    <submittedName>
        <fullName evidence="2">Uncharacterized protein</fullName>
    </submittedName>
</protein>
<keyword evidence="1" id="KW-0472">Membrane</keyword>
<feature type="transmembrane region" description="Helical" evidence="1">
    <location>
        <begin position="284"/>
        <end position="303"/>
    </location>
</feature>
<proteinExistence type="predicted"/>